<name>A0A343J9Z3_9CLOT</name>
<dbReference type="EMBL" id="CP016786">
    <property type="protein sequence ID" value="ASW42351.1"/>
    <property type="molecule type" value="Genomic_DNA"/>
</dbReference>
<sequence length="354" mass="40368">MLIGFFLIFLTGCVKENNSNVSNPKKEIYVSNYTFETRTSEVLVLDENLNLVKALKPKGGMYLYSDDTEGLIYSYGSDRTIAKINAKNKKVENVNLNEGVIKKIELVNNSTWAVDGGYFYGDNMYKFNIINLNTNEKYDYDGLPMYFSHKDNYIYIVIYTIDKPSVELLVFNTDNGLHERYKVKDIDKGINSTSFKMLALGNYILLIDEFNFDLYKISYNSLDIVEKVGNLADYNIPIASKQNMPIQMYEFDVPLDEENLLIGINDGNGVKLLKINIIDNKIEELLKGEGNNFVYVSKPAVDGDYIYISFIKAGDISTISKYNWKTGELINKADLGSYFNKKSQIGNITMYKGK</sequence>
<proteinExistence type="predicted"/>
<evidence type="ECO:0000313" key="2">
    <source>
        <dbReference type="Proteomes" id="UP000264883"/>
    </source>
</evidence>
<keyword evidence="2" id="KW-1185">Reference proteome</keyword>
<dbReference type="InterPro" id="IPR011044">
    <property type="entry name" value="Quino_amine_DH_bsu"/>
</dbReference>
<protein>
    <submittedName>
        <fullName evidence="1">Uncharacterized protein</fullName>
    </submittedName>
</protein>
<reference evidence="1 2" key="1">
    <citation type="submission" date="2016-08" db="EMBL/GenBank/DDBJ databases">
        <title>Complete Genome Sequence Of The Indigo Reducing Clostridium isatidis DSM15098.</title>
        <authorList>
            <person name="Little G.T."/>
            <person name="Minton N.P."/>
        </authorList>
    </citation>
    <scope>NUCLEOTIDE SEQUENCE [LARGE SCALE GENOMIC DNA]</scope>
    <source>
        <strain evidence="1 2">DSM 15098</strain>
    </source>
</reference>
<dbReference type="RefSeq" id="WP_119864483.1">
    <property type="nucleotide sequence ID" value="NZ_CP016786.1"/>
</dbReference>
<dbReference type="AlphaFoldDB" id="A0A343J9Z3"/>
<dbReference type="Proteomes" id="UP000264883">
    <property type="component" value="Chromosome"/>
</dbReference>
<evidence type="ECO:0000313" key="1">
    <source>
        <dbReference type="EMBL" id="ASW42351.1"/>
    </source>
</evidence>
<dbReference type="OrthoDB" id="1902458at2"/>
<dbReference type="KEGG" id="cia:BEN51_02275"/>
<dbReference type="SUPFAM" id="SSF50969">
    <property type="entry name" value="YVTN repeat-like/Quinoprotein amine dehydrogenase"/>
    <property type="match status" value="1"/>
</dbReference>
<organism evidence="1 2">
    <name type="scientific">Clostridium isatidis</name>
    <dbReference type="NCBI Taxonomy" id="182773"/>
    <lineage>
        <taxon>Bacteria</taxon>
        <taxon>Bacillati</taxon>
        <taxon>Bacillota</taxon>
        <taxon>Clostridia</taxon>
        <taxon>Eubacteriales</taxon>
        <taxon>Clostridiaceae</taxon>
        <taxon>Clostridium</taxon>
    </lineage>
</organism>
<accession>A0A343J9Z3</accession>
<gene>
    <name evidence="1" type="ORF">BEN51_02275</name>
</gene>